<dbReference type="EMBL" id="JAWDJR010000006">
    <property type="protein sequence ID" value="KAK9973332.1"/>
    <property type="molecule type" value="Genomic_DNA"/>
</dbReference>
<dbReference type="PROSITE" id="PS50082">
    <property type="entry name" value="WD_REPEATS_2"/>
    <property type="match status" value="2"/>
</dbReference>
<dbReference type="FunFam" id="2.130.10.10:FF:001248">
    <property type="entry name" value="WD repeat domain 78"/>
    <property type="match status" value="1"/>
</dbReference>
<dbReference type="Gene3D" id="2.130.10.10">
    <property type="entry name" value="YVTN repeat-like/Quinoprotein amine dehydrogenase"/>
    <property type="match status" value="1"/>
</dbReference>
<dbReference type="SMART" id="SM00320">
    <property type="entry name" value="WD40"/>
    <property type="match status" value="5"/>
</dbReference>
<evidence type="ECO:0000256" key="7">
    <source>
        <dbReference type="ARBA" id="ARBA00023212"/>
    </source>
</evidence>
<feature type="repeat" description="WD" evidence="12">
    <location>
        <begin position="667"/>
        <end position="708"/>
    </location>
</feature>
<sequence>MSNTTVKQKRHALNVAKSSKTLNVSSGVFRASRSISKTINPSFSGKSFSSAGDSKVLDKSSAQTPKHSIQVFDEHGQDVAPRPLYNPDPGVLQPKQGKIFPAHDTSWTTMTDFPSVAFQNTNASFTGPFTRSFFGSASRTSLTAESVTDLLVKQDLSSSLSDVQVRKDEVKEQVREDILDRVLDCYLTETETIWLLDIPAVSVSVDSEDAEAVKESNNAYTELCKNRQGNDKYVERSMQTFSGAPKTKEVQCDSITMADKGVMATIWDMYDSFCNKSDVSGNTAVSAQENKPAAPDSSSMSYLLNPKGSDQSMSMVSLTSTVSGSSTQLEKMSCVLPVEEEPDLKLILQSDKLKQDLAVMEKVVLANIFQPKIAAYRQLPIIEDPDCVRMEMGSKNSLSPFLEHLWAFECELTMGRNVSCMTWNKKNPDLLAVGYGQLDFKDQKPGLVCCWSLKNPTWPDRMYHCESGVTALDFSACNANQLAVGMHDGTIAIYNVQTTEQTPIIDSSDCANMHTCPVWQLRWIDHESGLGGEDTGEILISVSADGRISKWVQYKSLECLDLMKLKMSDMGTNRQRWRPFISPLSPGLCFDFHPNDSNIYLAGTEEGHIHKCSYSYNEQFLETYKAHKGPVYKVAWSPFCPDIFLSCSSDWTIQLWRQDLQLPVLCFNSKQKAVFDIMWSPHCATVFGAVSEGKVEIWDLRVSSLDPTIVSETSSGVNPTALLFTTETDCVLVGDSEGKVTVYKLKNLKPGGSTQVETLEEVIQSTLTSQH</sequence>
<reference evidence="14 15" key="1">
    <citation type="submission" date="2024-05" db="EMBL/GenBank/DDBJ databases">
        <title>A high-quality chromosomal-level genome assembly of Topmouth culter (Culter alburnus).</title>
        <authorList>
            <person name="Zhao H."/>
        </authorList>
    </citation>
    <scope>NUCLEOTIDE SEQUENCE [LARGE SCALE GENOMIC DNA]</scope>
    <source>
        <strain evidence="14">CATC2023</strain>
        <tissue evidence="14">Muscle</tissue>
    </source>
</reference>
<dbReference type="InterPro" id="IPR050687">
    <property type="entry name" value="Dynein_IC"/>
</dbReference>
<dbReference type="PROSITE" id="PS50294">
    <property type="entry name" value="WD_REPEATS_REGION"/>
    <property type="match status" value="1"/>
</dbReference>
<evidence type="ECO:0000256" key="4">
    <source>
        <dbReference type="ARBA" id="ARBA00022737"/>
    </source>
</evidence>
<feature type="repeat" description="WD" evidence="12">
    <location>
        <begin position="624"/>
        <end position="656"/>
    </location>
</feature>
<accession>A0AAW2AIU3</accession>
<feature type="region of interest" description="Disordered" evidence="13">
    <location>
        <begin position="44"/>
        <end position="64"/>
    </location>
</feature>
<keyword evidence="3 12" id="KW-0853">WD repeat</keyword>
<dbReference type="SUPFAM" id="SSF50978">
    <property type="entry name" value="WD40 repeat-like"/>
    <property type="match status" value="1"/>
</dbReference>
<dbReference type="Pfam" id="PF00400">
    <property type="entry name" value="WD40"/>
    <property type="match status" value="2"/>
</dbReference>
<evidence type="ECO:0000256" key="5">
    <source>
        <dbReference type="ARBA" id="ARBA00022846"/>
    </source>
</evidence>
<keyword evidence="15" id="KW-1185">Reference proteome</keyword>
<evidence type="ECO:0000256" key="8">
    <source>
        <dbReference type="ARBA" id="ARBA00023273"/>
    </source>
</evidence>
<dbReference type="PANTHER" id="PTHR12442:SF12">
    <property type="entry name" value="DYNEIN AXONEMAL INTERMEDIATE CHAIN 4"/>
    <property type="match status" value="1"/>
</dbReference>
<evidence type="ECO:0000256" key="6">
    <source>
        <dbReference type="ARBA" id="ARBA00023069"/>
    </source>
</evidence>
<keyword evidence="2" id="KW-0963">Cytoplasm</keyword>
<protein>
    <recommendedName>
        <fullName evidence="10">Dynein axonemal intermediate chain 4</fullName>
    </recommendedName>
    <alternativeName>
        <fullName evidence="11">WD repeat-containing protein 78</fullName>
    </alternativeName>
</protein>
<evidence type="ECO:0000313" key="15">
    <source>
        <dbReference type="Proteomes" id="UP001479290"/>
    </source>
</evidence>
<dbReference type="PANTHER" id="PTHR12442">
    <property type="entry name" value="DYNEIN INTERMEDIATE CHAIN"/>
    <property type="match status" value="1"/>
</dbReference>
<keyword evidence="7" id="KW-0206">Cytoskeleton</keyword>
<dbReference type="GO" id="GO:0045503">
    <property type="term" value="F:dynein light chain binding"/>
    <property type="evidence" value="ECO:0007669"/>
    <property type="project" value="TreeGrafter"/>
</dbReference>
<name>A0AAW2AIU3_CULAL</name>
<comment type="caution">
    <text evidence="14">The sequence shown here is derived from an EMBL/GenBank/DDBJ whole genome shotgun (WGS) entry which is preliminary data.</text>
</comment>
<dbReference type="InterPro" id="IPR015943">
    <property type="entry name" value="WD40/YVTN_repeat-like_dom_sf"/>
</dbReference>
<keyword evidence="4" id="KW-0677">Repeat</keyword>
<dbReference type="GO" id="GO:0003341">
    <property type="term" value="P:cilium movement"/>
    <property type="evidence" value="ECO:0007669"/>
    <property type="project" value="TreeGrafter"/>
</dbReference>
<dbReference type="AlphaFoldDB" id="A0AAW2AIU3"/>
<organism evidence="14 15">
    <name type="scientific">Culter alburnus</name>
    <name type="common">Topmouth culter</name>
    <dbReference type="NCBI Taxonomy" id="194366"/>
    <lineage>
        <taxon>Eukaryota</taxon>
        <taxon>Metazoa</taxon>
        <taxon>Chordata</taxon>
        <taxon>Craniata</taxon>
        <taxon>Vertebrata</taxon>
        <taxon>Euteleostomi</taxon>
        <taxon>Actinopterygii</taxon>
        <taxon>Neopterygii</taxon>
        <taxon>Teleostei</taxon>
        <taxon>Ostariophysi</taxon>
        <taxon>Cypriniformes</taxon>
        <taxon>Xenocyprididae</taxon>
        <taxon>Xenocypridinae</taxon>
        <taxon>Culter</taxon>
    </lineage>
</organism>
<gene>
    <name evidence="14" type="ORF">ABG768_024068</name>
</gene>
<dbReference type="Proteomes" id="UP001479290">
    <property type="component" value="Unassembled WGS sequence"/>
</dbReference>
<evidence type="ECO:0000256" key="1">
    <source>
        <dbReference type="ARBA" id="ARBA00004611"/>
    </source>
</evidence>
<evidence type="ECO:0000256" key="10">
    <source>
        <dbReference type="ARBA" id="ARBA00040002"/>
    </source>
</evidence>
<dbReference type="GO" id="GO:0005858">
    <property type="term" value="C:axonemal dynein complex"/>
    <property type="evidence" value="ECO:0007669"/>
    <property type="project" value="TreeGrafter"/>
</dbReference>
<dbReference type="GO" id="GO:0045504">
    <property type="term" value="F:dynein heavy chain binding"/>
    <property type="evidence" value="ECO:0007669"/>
    <property type="project" value="TreeGrafter"/>
</dbReference>
<dbReference type="GO" id="GO:0120293">
    <property type="term" value="C:dynein axonemal particle"/>
    <property type="evidence" value="ECO:0007669"/>
    <property type="project" value="UniProtKB-SubCell"/>
</dbReference>
<keyword evidence="5" id="KW-0282">Flagellum</keyword>
<proteinExistence type="predicted"/>
<evidence type="ECO:0000256" key="2">
    <source>
        <dbReference type="ARBA" id="ARBA00022490"/>
    </source>
</evidence>
<evidence type="ECO:0000313" key="14">
    <source>
        <dbReference type="EMBL" id="KAK9973332.1"/>
    </source>
</evidence>
<evidence type="ECO:0000256" key="9">
    <source>
        <dbReference type="ARBA" id="ARBA00024190"/>
    </source>
</evidence>
<evidence type="ECO:0000256" key="12">
    <source>
        <dbReference type="PROSITE-ProRule" id="PRU00221"/>
    </source>
</evidence>
<evidence type="ECO:0000256" key="3">
    <source>
        <dbReference type="ARBA" id="ARBA00022574"/>
    </source>
</evidence>
<evidence type="ECO:0000256" key="11">
    <source>
        <dbReference type="ARBA" id="ARBA00041557"/>
    </source>
</evidence>
<dbReference type="InterPro" id="IPR001680">
    <property type="entry name" value="WD40_rpt"/>
</dbReference>
<evidence type="ECO:0000256" key="13">
    <source>
        <dbReference type="SAM" id="MobiDB-lite"/>
    </source>
</evidence>
<comment type="subcellular location">
    <subcellularLocation>
        <location evidence="1">Cytoplasm</location>
        <location evidence="1">Cytoskeleton</location>
        <location evidence="1">Flagellum axoneme</location>
    </subcellularLocation>
    <subcellularLocation>
        <location evidence="9">Dynein axonemal particle</location>
    </subcellularLocation>
</comment>
<keyword evidence="6" id="KW-0969">Cilium</keyword>
<keyword evidence="8" id="KW-0966">Cell projection</keyword>
<dbReference type="InterPro" id="IPR036322">
    <property type="entry name" value="WD40_repeat_dom_sf"/>
</dbReference>